<dbReference type="Proteomes" id="UP001595880">
    <property type="component" value="Unassembled WGS sequence"/>
</dbReference>
<evidence type="ECO:0000313" key="1">
    <source>
        <dbReference type="EMBL" id="MFC4389146.1"/>
    </source>
</evidence>
<keyword evidence="2" id="KW-1185">Reference proteome</keyword>
<accession>A0ABV8VZP1</accession>
<protein>
    <submittedName>
        <fullName evidence="1">Uncharacterized protein</fullName>
    </submittedName>
</protein>
<name>A0ABV8VZP1_9BACI</name>
<organism evidence="1 2">
    <name type="scientific">Gracilibacillus marinus</name>
    <dbReference type="NCBI Taxonomy" id="630535"/>
    <lineage>
        <taxon>Bacteria</taxon>
        <taxon>Bacillati</taxon>
        <taxon>Bacillota</taxon>
        <taxon>Bacilli</taxon>
        <taxon>Bacillales</taxon>
        <taxon>Bacillaceae</taxon>
        <taxon>Gracilibacillus</taxon>
    </lineage>
</organism>
<gene>
    <name evidence="1" type="ORF">ACFOZ1_15295</name>
</gene>
<sequence length="63" mass="7504">MIRYDGMPEEKPVVHEEIDEDDLIYFIIVNNKNRELTYNDVKAVLEAETKYLQDKGFIDTPER</sequence>
<comment type="caution">
    <text evidence="1">The sequence shown here is derived from an EMBL/GenBank/DDBJ whole genome shotgun (WGS) entry which is preliminary data.</text>
</comment>
<dbReference type="RefSeq" id="WP_390200673.1">
    <property type="nucleotide sequence ID" value="NZ_JBHSDV010000006.1"/>
</dbReference>
<reference evidence="2" key="1">
    <citation type="journal article" date="2019" name="Int. J. Syst. Evol. Microbiol.">
        <title>The Global Catalogue of Microorganisms (GCM) 10K type strain sequencing project: providing services to taxonomists for standard genome sequencing and annotation.</title>
        <authorList>
            <consortium name="The Broad Institute Genomics Platform"/>
            <consortium name="The Broad Institute Genome Sequencing Center for Infectious Disease"/>
            <person name="Wu L."/>
            <person name="Ma J."/>
        </authorList>
    </citation>
    <scope>NUCLEOTIDE SEQUENCE [LARGE SCALE GENOMIC DNA]</scope>
    <source>
        <strain evidence="2">KACC 14058</strain>
    </source>
</reference>
<dbReference type="EMBL" id="JBHSDV010000006">
    <property type="protein sequence ID" value="MFC4389146.1"/>
    <property type="molecule type" value="Genomic_DNA"/>
</dbReference>
<evidence type="ECO:0000313" key="2">
    <source>
        <dbReference type="Proteomes" id="UP001595880"/>
    </source>
</evidence>
<proteinExistence type="predicted"/>